<proteinExistence type="inferred from homology"/>
<dbReference type="InterPro" id="IPR001091">
    <property type="entry name" value="RM_Methyltransferase"/>
</dbReference>
<protein>
    <recommendedName>
        <fullName evidence="3">Methyltransferase</fullName>
        <ecNumber evidence="3">2.1.1.-</ecNumber>
    </recommendedName>
</protein>
<comment type="similarity">
    <text evidence="3">Belongs to the N(4)/N(6)-methyltransferase family.</text>
</comment>
<dbReference type="Gene3D" id="3.40.50.150">
    <property type="entry name" value="Vaccinia Virus protein VP39"/>
    <property type="match status" value="2"/>
</dbReference>
<dbReference type="GO" id="GO:0008170">
    <property type="term" value="F:N-methyltransferase activity"/>
    <property type="evidence" value="ECO:0007669"/>
    <property type="project" value="InterPro"/>
</dbReference>
<dbReference type="GO" id="GO:0003677">
    <property type="term" value="F:DNA binding"/>
    <property type="evidence" value="ECO:0007669"/>
    <property type="project" value="InterPro"/>
</dbReference>
<evidence type="ECO:0000256" key="1">
    <source>
        <dbReference type="ARBA" id="ARBA00022603"/>
    </source>
</evidence>
<dbReference type="SUPFAM" id="SSF53335">
    <property type="entry name" value="S-adenosyl-L-methionine-dependent methyltransferases"/>
    <property type="match status" value="2"/>
</dbReference>
<feature type="domain" description="DNA methylase N-4/N-6" evidence="4">
    <location>
        <begin position="30"/>
        <end position="122"/>
    </location>
</feature>
<name>A0A650EJC0_9BACT</name>
<keyword evidence="2" id="KW-0808">Transferase</keyword>
<feature type="domain" description="DNA methylase N-4/N-6" evidence="4">
    <location>
        <begin position="169"/>
        <end position="292"/>
    </location>
</feature>
<dbReference type="PRINTS" id="PR00508">
    <property type="entry name" value="S21N4MTFRASE"/>
</dbReference>
<dbReference type="Pfam" id="PF01555">
    <property type="entry name" value="N6_N4_Mtase"/>
    <property type="match status" value="2"/>
</dbReference>
<sequence>MVRKATSNLKLQPKKQAGLQIVKEPEVKTTKYSDINLKKWKDYAHILTGTLWQFPSRLKQHGHSNEYHGNYIPQIAQQMYERYTKKGDVVLDLFFGSGTSGIEAVNMERRCIGVELKDDLAESVSEKFTPKQLVTDVRIICGDSSSDYINDKIQAGLDILGEEKAQFLMLHPPYDDIIKFSDKKEDLSNCESTEQFYDMFEKVAKNGYDMLEKGRFACLIIGDSYKNSEVQPLGFECMNRMRKLGFVLKSTIVKDIQGNERGKGRTANLWRYRALAGGFSIFTHEYIFVFQKV</sequence>
<accession>A0A650EJC0</accession>
<dbReference type="AlphaFoldDB" id="A0A650EJC0"/>
<gene>
    <name evidence="5" type="ORF">Melaina855_2070</name>
</gene>
<dbReference type="EC" id="2.1.1.-" evidence="3"/>
<evidence type="ECO:0000259" key="4">
    <source>
        <dbReference type="Pfam" id="PF01555"/>
    </source>
</evidence>
<dbReference type="InterPro" id="IPR029063">
    <property type="entry name" value="SAM-dependent_MTases_sf"/>
</dbReference>
<dbReference type="InterPro" id="IPR002941">
    <property type="entry name" value="DNA_methylase_N4/N6"/>
</dbReference>
<reference evidence="5" key="1">
    <citation type="journal article" date="2020" name="J. ISSAAS">
        <title>Lactobacilli and other gastrointestinal microbiota of Peromyscus leucopus, reservoir host for agents of Lyme disease and other zoonoses in North America.</title>
        <authorList>
            <person name="Milovic A."/>
            <person name="Bassam K."/>
            <person name="Shao H."/>
            <person name="Chatzistamou I."/>
            <person name="Tufts D.M."/>
            <person name="Diuk-Wasser M."/>
            <person name="Barbour A.G."/>
        </authorList>
    </citation>
    <scope>NUCLEOTIDE SEQUENCE</scope>
    <source>
        <strain evidence="5">LL20</strain>
    </source>
</reference>
<dbReference type="GO" id="GO:0032259">
    <property type="term" value="P:methylation"/>
    <property type="evidence" value="ECO:0007669"/>
    <property type="project" value="UniProtKB-KW"/>
</dbReference>
<organism evidence="5">
    <name type="scientific">uncultured Candidatus Melainabacteria bacterium</name>
    <dbReference type="NCBI Taxonomy" id="2682970"/>
    <lineage>
        <taxon>Bacteria</taxon>
        <taxon>Bacillati</taxon>
        <taxon>Candidatus Melainabacteria</taxon>
        <taxon>environmental samples</taxon>
    </lineage>
</organism>
<keyword evidence="1" id="KW-0489">Methyltransferase</keyword>
<evidence type="ECO:0000256" key="3">
    <source>
        <dbReference type="RuleBase" id="RU362026"/>
    </source>
</evidence>
<dbReference type="EMBL" id="MN577570">
    <property type="protein sequence ID" value="QGT49820.1"/>
    <property type="molecule type" value="Genomic_DNA"/>
</dbReference>
<evidence type="ECO:0000313" key="5">
    <source>
        <dbReference type="EMBL" id="QGT49820.1"/>
    </source>
</evidence>
<evidence type="ECO:0000256" key="2">
    <source>
        <dbReference type="ARBA" id="ARBA00022679"/>
    </source>
</evidence>